<feature type="signal peptide" evidence="9">
    <location>
        <begin position="1"/>
        <end position="24"/>
    </location>
</feature>
<evidence type="ECO:0000256" key="4">
    <source>
        <dbReference type="ARBA" id="ARBA00022525"/>
    </source>
</evidence>
<evidence type="ECO:0000256" key="1">
    <source>
        <dbReference type="ARBA" id="ARBA00004613"/>
    </source>
</evidence>
<evidence type="ECO:0000256" key="9">
    <source>
        <dbReference type="SAM" id="SignalP"/>
    </source>
</evidence>
<keyword evidence="11" id="KW-1185">Reference proteome</keyword>
<dbReference type="STRING" id="127582.A0A2Y9FVR3"/>
<gene>
    <name evidence="12" type="primary">LOC101355426</name>
</gene>
<evidence type="ECO:0000256" key="2">
    <source>
        <dbReference type="ARBA" id="ARBA00009034"/>
    </source>
</evidence>
<comment type="similarity">
    <text evidence="2 8">Belongs to the insulin family.</text>
</comment>
<evidence type="ECO:0000256" key="7">
    <source>
        <dbReference type="ARBA" id="ARBA00023157"/>
    </source>
</evidence>
<feature type="domain" description="Insulin-like" evidence="10">
    <location>
        <begin position="30"/>
        <end position="153"/>
    </location>
</feature>
<dbReference type="Proteomes" id="UP000248480">
    <property type="component" value="Unplaced"/>
</dbReference>
<accession>A0A2Y9FVR3</accession>
<organism evidence="11 12">
    <name type="scientific">Trichechus manatus latirostris</name>
    <name type="common">Florida manatee</name>
    <dbReference type="NCBI Taxonomy" id="127582"/>
    <lineage>
        <taxon>Eukaryota</taxon>
        <taxon>Metazoa</taxon>
        <taxon>Chordata</taxon>
        <taxon>Craniata</taxon>
        <taxon>Vertebrata</taxon>
        <taxon>Euteleostomi</taxon>
        <taxon>Mammalia</taxon>
        <taxon>Eutheria</taxon>
        <taxon>Afrotheria</taxon>
        <taxon>Sirenia</taxon>
        <taxon>Trichechidae</taxon>
        <taxon>Trichechus</taxon>
    </lineage>
</organism>
<dbReference type="InterPro" id="IPR016179">
    <property type="entry name" value="Insulin-like"/>
</dbReference>
<sequence length="153" mass="17056">MPHPLLHLLGVWLLLNQLPRELSAHGSNIVKLCGRELARARIEICGQINWGKGPDEDTPPVVSDTVSSSINEDTKTLNMISEFTPNFQKKVAANEGLVKIIQKRQSQTEDNSRPELKNLGLDRHSIKKRTEGIQLSNKCCFQGCTIKELARGC</sequence>
<keyword evidence="6" id="KW-0372">Hormone</keyword>
<dbReference type="InParanoid" id="A0A2Y9FVR3"/>
<dbReference type="GO" id="GO:0005576">
    <property type="term" value="C:extracellular region"/>
    <property type="evidence" value="ECO:0007669"/>
    <property type="project" value="UniProtKB-SubCell"/>
</dbReference>
<dbReference type="SUPFAM" id="SSF56994">
    <property type="entry name" value="Insulin-like"/>
    <property type="match status" value="1"/>
</dbReference>
<dbReference type="AlphaFoldDB" id="A0A2Y9FVR3"/>
<dbReference type="KEGG" id="tmu:101355426"/>
<dbReference type="PRINTS" id="PR00276">
    <property type="entry name" value="INSULINFAMLY"/>
</dbReference>
<feature type="chain" id="PRO_5016028607" evidence="9">
    <location>
        <begin position="25"/>
        <end position="153"/>
    </location>
</feature>
<dbReference type="PANTHER" id="PTHR12004">
    <property type="entry name" value="RELAXIN"/>
    <property type="match status" value="1"/>
</dbReference>
<dbReference type="InterPro" id="IPR022352">
    <property type="entry name" value="Ins/IGF/rlx"/>
</dbReference>
<dbReference type="Pfam" id="PF00049">
    <property type="entry name" value="Insulin"/>
    <property type="match status" value="1"/>
</dbReference>
<evidence type="ECO:0000256" key="5">
    <source>
        <dbReference type="ARBA" id="ARBA00022685"/>
    </source>
</evidence>
<evidence type="ECO:0000313" key="12">
    <source>
        <dbReference type="RefSeq" id="XP_012410148.1"/>
    </source>
</evidence>
<dbReference type="OrthoDB" id="8784777at2759"/>
<dbReference type="Gene3D" id="1.10.100.10">
    <property type="entry name" value="Insulin-like"/>
    <property type="match status" value="1"/>
</dbReference>
<dbReference type="PROSITE" id="PS00262">
    <property type="entry name" value="INSULIN"/>
    <property type="match status" value="1"/>
</dbReference>
<dbReference type="CDD" id="cd04365">
    <property type="entry name" value="IlGF_relaxin_like"/>
    <property type="match status" value="1"/>
</dbReference>
<dbReference type="GeneID" id="101355426"/>
<dbReference type="PANTHER" id="PTHR12004:SF13">
    <property type="entry name" value="PRORELAXIN H2"/>
    <property type="match status" value="1"/>
</dbReference>
<dbReference type="GO" id="GO:0005179">
    <property type="term" value="F:hormone activity"/>
    <property type="evidence" value="ECO:0007669"/>
    <property type="project" value="UniProtKB-KW"/>
</dbReference>
<keyword evidence="9" id="KW-0732">Signal</keyword>
<proteinExistence type="inferred from homology"/>
<dbReference type="PRINTS" id="PR02004">
    <property type="entry name" value="RELAXIN"/>
</dbReference>
<evidence type="ECO:0000259" key="10">
    <source>
        <dbReference type="SMART" id="SM00078"/>
    </source>
</evidence>
<dbReference type="SMART" id="SM00078">
    <property type="entry name" value="IlGF"/>
    <property type="match status" value="1"/>
</dbReference>
<dbReference type="InterPro" id="IPR022353">
    <property type="entry name" value="Insulin_CS"/>
</dbReference>
<dbReference type="RefSeq" id="XP_012410148.1">
    <property type="nucleotide sequence ID" value="XM_012554694.1"/>
</dbReference>
<keyword evidence="4 8" id="KW-0964">Secreted</keyword>
<name>A0A2Y9FVR3_TRIMA</name>
<dbReference type="InterPro" id="IPR022421">
    <property type="entry name" value="Relaxin"/>
</dbReference>
<dbReference type="FunCoup" id="A0A2Y9FVR3">
    <property type="interactions" value="501"/>
</dbReference>
<keyword evidence="7" id="KW-1015">Disulfide bond</keyword>
<protein>
    <submittedName>
        <fullName evidence="12">Prorelaxin-like</fullName>
    </submittedName>
</protein>
<evidence type="ECO:0000256" key="3">
    <source>
        <dbReference type="ARBA" id="ARBA00011207"/>
    </source>
</evidence>
<evidence type="ECO:0000313" key="11">
    <source>
        <dbReference type="Proteomes" id="UP000248480"/>
    </source>
</evidence>
<dbReference type="InterPro" id="IPR036438">
    <property type="entry name" value="Insulin-like_sf"/>
</dbReference>
<keyword evidence="5" id="KW-0165">Cleavage on pair of basic residues</keyword>
<comment type="subunit">
    <text evidence="3">Heterodimer of a B chain and an A chain linked by two disulfide bonds.</text>
</comment>
<evidence type="ECO:0000256" key="8">
    <source>
        <dbReference type="RuleBase" id="RU000406"/>
    </source>
</evidence>
<reference evidence="12" key="1">
    <citation type="submission" date="2025-08" db="UniProtKB">
        <authorList>
            <consortium name="RefSeq"/>
        </authorList>
    </citation>
    <scope>IDENTIFICATION</scope>
</reference>
<comment type="subcellular location">
    <subcellularLocation>
        <location evidence="1 8">Secreted</location>
    </subcellularLocation>
</comment>
<dbReference type="InterPro" id="IPR051042">
    <property type="entry name" value="Repro_Hormone_Insulin-like"/>
</dbReference>
<evidence type="ECO:0000256" key="6">
    <source>
        <dbReference type="ARBA" id="ARBA00022702"/>
    </source>
</evidence>